<sequence length="75" mass="7579">MAVPAADEPAVVAGAVLAAAVLAADHPARRLVEEAVVKAVRAVGRGLAALLAAGVVIALYLLVLTRGSWQPWTAL</sequence>
<reference evidence="2" key="1">
    <citation type="submission" date="2009-10" db="EMBL/GenBank/DDBJ databases">
        <title>The genome sequence of Streptomyces sviceus strain ATCC 29083.</title>
        <authorList>
            <consortium name="The Broad Institute Genome Sequencing Platform"/>
            <consortium name="Broad Institute Microbial Sequencing Center"/>
            <person name="Fischbach M."/>
            <person name="Godfrey P."/>
            <person name="Ward D."/>
            <person name="Young S."/>
            <person name="Zeng Q."/>
            <person name="Koehrsen M."/>
            <person name="Alvarado L."/>
            <person name="Berlin A.M."/>
            <person name="Bochicchio J."/>
            <person name="Borenstein D."/>
            <person name="Chapman S.B."/>
            <person name="Chen Z."/>
            <person name="Engels R."/>
            <person name="Freedman E."/>
            <person name="Gellesch M."/>
            <person name="Goldberg J."/>
            <person name="Griggs A."/>
            <person name="Gujja S."/>
            <person name="Heilman E.R."/>
            <person name="Heiman D.I."/>
            <person name="Hepburn T.A."/>
            <person name="Howarth C."/>
            <person name="Jen D."/>
            <person name="Larson L."/>
            <person name="Lewis B."/>
            <person name="Mehta T."/>
            <person name="Park D."/>
            <person name="Pearson M."/>
            <person name="Richards J."/>
            <person name="Roberts A."/>
            <person name="Saif S."/>
            <person name="Shea T.D."/>
            <person name="Shenoy N."/>
            <person name="Sisk P."/>
            <person name="Stolte C."/>
            <person name="Sykes S.N."/>
            <person name="Thomson T."/>
            <person name="Walk T."/>
            <person name="White J."/>
            <person name="Yandava C."/>
            <person name="Straight P."/>
            <person name="Clardy J."/>
            <person name="Hung D."/>
            <person name="Kolter R."/>
            <person name="Mekalanos J."/>
            <person name="Walker S."/>
            <person name="Walsh C.T."/>
            <person name="Wieland-Brown L.C."/>
            <person name="Haas B."/>
            <person name="Nusbaum C."/>
            <person name="Birren B."/>
        </authorList>
    </citation>
    <scope>NUCLEOTIDE SEQUENCE [LARGE SCALE GENOMIC DNA]</scope>
    <source>
        <strain evidence="2">ATCC 29083</strain>
    </source>
</reference>
<organism evidence="2 3">
    <name type="scientific">Streptomyces sviceus (strain ATCC 29083 / DSM 924 / JCM 4929 / NBRC 13980 / NCIMB 11184 / NRRL 5439 / UC 5370)</name>
    <dbReference type="NCBI Taxonomy" id="463191"/>
    <lineage>
        <taxon>Bacteria</taxon>
        <taxon>Bacillati</taxon>
        <taxon>Actinomycetota</taxon>
        <taxon>Actinomycetes</taxon>
        <taxon>Kitasatosporales</taxon>
        <taxon>Streptomycetaceae</taxon>
        <taxon>Streptomyces</taxon>
    </lineage>
</organism>
<dbReference type="Proteomes" id="UP000002785">
    <property type="component" value="Chromosome"/>
</dbReference>
<keyword evidence="1" id="KW-0812">Transmembrane</keyword>
<accession>D6XB38</accession>
<evidence type="ECO:0008006" key="4">
    <source>
        <dbReference type="Google" id="ProtNLM"/>
    </source>
</evidence>
<keyword evidence="3" id="KW-1185">Reference proteome</keyword>
<evidence type="ECO:0000256" key="1">
    <source>
        <dbReference type="SAM" id="Phobius"/>
    </source>
</evidence>
<keyword evidence="1" id="KW-1133">Transmembrane helix</keyword>
<name>D6XB38_STRX2</name>
<feature type="transmembrane region" description="Helical" evidence="1">
    <location>
        <begin position="47"/>
        <end position="65"/>
    </location>
</feature>
<protein>
    <recommendedName>
        <fullName evidence="4">Integral membrane protein</fullName>
    </recommendedName>
</protein>
<dbReference type="AlphaFoldDB" id="D6XB38"/>
<evidence type="ECO:0000313" key="3">
    <source>
        <dbReference type="Proteomes" id="UP000002785"/>
    </source>
</evidence>
<proteinExistence type="predicted"/>
<keyword evidence="1" id="KW-0472">Membrane</keyword>
<gene>
    <name evidence="2" type="ORF">SSEG_11243</name>
</gene>
<dbReference type="HOGENOM" id="CLU_2669650_0_0_11"/>
<dbReference type="EMBL" id="CM000951">
    <property type="protein sequence ID" value="EFH28987.1"/>
    <property type="molecule type" value="Genomic_DNA"/>
</dbReference>
<evidence type="ECO:0000313" key="2">
    <source>
        <dbReference type="EMBL" id="EFH28987.1"/>
    </source>
</evidence>